<protein>
    <recommendedName>
        <fullName evidence="4">Ferritin-like domain-containing protein</fullName>
    </recommendedName>
</protein>
<dbReference type="RefSeq" id="WP_129885520.1">
    <property type="nucleotide sequence ID" value="NZ_CP035758.1"/>
</dbReference>
<evidence type="ECO:0008006" key="4">
    <source>
        <dbReference type="Google" id="ProtNLM"/>
    </source>
</evidence>
<dbReference type="OrthoDB" id="152886at2"/>
<accession>A0A4V0YY43</accession>
<dbReference type="SUPFAM" id="SSF47240">
    <property type="entry name" value="Ferritin-like"/>
    <property type="match status" value="1"/>
</dbReference>
<keyword evidence="1" id="KW-1133">Transmembrane helix</keyword>
<dbReference type="InterPro" id="IPR009078">
    <property type="entry name" value="Ferritin-like_SF"/>
</dbReference>
<keyword evidence="1" id="KW-0812">Transmembrane</keyword>
<keyword evidence="3" id="KW-1185">Reference proteome</keyword>
<evidence type="ECO:0000313" key="3">
    <source>
        <dbReference type="Proteomes" id="UP000290365"/>
    </source>
</evidence>
<reference evidence="2 3" key="1">
    <citation type="submission" date="2019-01" db="EMBL/GenBank/DDBJ databases">
        <title>Ktedonosporobacter rubrisoli SCAWS-G2.</title>
        <authorList>
            <person name="Huang Y."/>
            <person name="Yan B."/>
        </authorList>
    </citation>
    <scope>NUCLEOTIDE SEQUENCE [LARGE SCALE GENOMIC DNA]</scope>
    <source>
        <strain evidence="2 3">SCAWS-G2</strain>
    </source>
</reference>
<evidence type="ECO:0000313" key="2">
    <source>
        <dbReference type="EMBL" id="QBD74921.1"/>
    </source>
</evidence>
<sequence>MDDLHNIIIRRTQHDNGEEDRAQAKLSRRSFFLRSAATAAITTPIAGLLVAQTAHAASRSAHNLSVSDAFHEIRKDEDAHVAFLKATLGRAARPKPRFKNLQQHSSASFVNLSLAFENVGVGAYLQAAPALSSKAHLTAASSMLTIEARHAGYLNALVGKLISPNGAFDRPISQSQIVKDVLPFIDNLNGGPDPAKALKNDTDILNFALLLEYLEDEFYDINVPKFY</sequence>
<dbReference type="KEGG" id="kbs:EPA93_02505"/>
<gene>
    <name evidence="2" type="ORF">EPA93_02505</name>
</gene>
<evidence type="ECO:0000256" key="1">
    <source>
        <dbReference type="SAM" id="Phobius"/>
    </source>
</evidence>
<dbReference type="Proteomes" id="UP000290365">
    <property type="component" value="Chromosome"/>
</dbReference>
<organism evidence="2 3">
    <name type="scientific">Ktedonosporobacter rubrisoli</name>
    <dbReference type="NCBI Taxonomy" id="2509675"/>
    <lineage>
        <taxon>Bacteria</taxon>
        <taxon>Bacillati</taxon>
        <taxon>Chloroflexota</taxon>
        <taxon>Ktedonobacteria</taxon>
        <taxon>Ktedonobacterales</taxon>
        <taxon>Ktedonosporobacteraceae</taxon>
        <taxon>Ktedonosporobacter</taxon>
    </lineage>
</organism>
<name>A0A4V0YY43_KTERU</name>
<feature type="transmembrane region" description="Helical" evidence="1">
    <location>
        <begin position="31"/>
        <end position="51"/>
    </location>
</feature>
<keyword evidence="1" id="KW-0472">Membrane</keyword>
<dbReference type="EMBL" id="CP035758">
    <property type="protein sequence ID" value="QBD74921.1"/>
    <property type="molecule type" value="Genomic_DNA"/>
</dbReference>
<proteinExistence type="predicted"/>
<dbReference type="Pfam" id="PF13668">
    <property type="entry name" value="Ferritin_2"/>
    <property type="match status" value="1"/>
</dbReference>
<dbReference type="AlphaFoldDB" id="A0A4V0YY43"/>